<reference evidence="2 3" key="2">
    <citation type="submission" date="2020-01" db="EMBL/GenBank/DDBJ databases">
        <title>Clostridiaceae sp. nov. isolated from the gut of human by culturomics.</title>
        <authorList>
            <person name="Chang Y."/>
        </authorList>
    </citation>
    <scope>NUCLEOTIDE SEQUENCE [LARGE SCALE GENOMIC DNA]</scope>
    <source>
        <strain evidence="2 3">DONG20-135</strain>
    </source>
</reference>
<dbReference type="RefSeq" id="WP_160624369.1">
    <property type="nucleotide sequence ID" value="NZ_WUUQ01000001.1"/>
</dbReference>
<protein>
    <submittedName>
        <fullName evidence="2">Uncharacterized protein</fullName>
    </submittedName>
</protein>
<name>A0A6N8U490_9FIRM</name>
<evidence type="ECO:0000313" key="3">
    <source>
        <dbReference type="Proteomes" id="UP000434036"/>
    </source>
</evidence>
<gene>
    <name evidence="2" type="ORF">GSF08_03135</name>
</gene>
<keyword evidence="1" id="KW-0812">Transmembrane</keyword>
<keyword evidence="3" id="KW-1185">Reference proteome</keyword>
<evidence type="ECO:0000256" key="1">
    <source>
        <dbReference type="SAM" id="Phobius"/>
    </source>
</evidence>
<accession>A0A6N8U490</accession>
<dbReference type="Proteomes" id="UP000434036">
    <property type="component" value="Unassembled WGS sequence"/>
</dbReference>
<keyword evidence="1" id="KW-0472">Membrane</keyword>
<comment type="caution">
    <text evidence="2">The sequence shown here is derived from an EMBL/GenBank/DDBJ whole genome shotgun (WGS) entry which is preliminary data.</text>
</comment>
<reference evidence="2 3" key="1">
    <citation type="submission" date="2019-12" db="EMBL/GenBank/DDBJ databases">
        <authorList>
            <person name="Yang R."/>
        </authorList>
    </citation>
    <scope>NUCLEOTIDE SEQUENCE [LARGE SCALE GENOMIC DNA]</scope>
    <source>
        <strain evidence="2 3">DONG20-135</strain>
    </source>
</reference>
<sequence length="172" mass="19289">MIKIEKSKFILSLFIGICMMFISSVTNVKAIDKIEVKPASNEETAQLSEIIYSPNSNYVQLRDNHLEVFDATPRSASGVAVFIAGIVVCWIIDGIVKWKTNHTPADFVAGGLQAVEDFVKVNHTSKRRLTKVISDRRYVIGYTTSSGQQCYRANPNQNWSCLNSILPFKEEI</sequence>
<feature type="transmembrane region" description="Helical" evidence="1">
    <location>
        <begin position="76"/>
        <end position="96"/>
    </location>
</feature>
<evidence type="ECO:0000313" key="2">
    <source>
        <dbReference type="EMBL" id="MXQ72932.1"/>
    </source>
</evidence>
<keyword evidence="1" id="KW-1133">Transmembrane helix</keyword>
<proteinExistence type="predicted"/>
<dbReference type="AlphaFoldDB" id="A0A6N8U490"/>
<dbReference type="EMBL" id="WUUQ01000001">
    <property type="protein sequence ID" value="MXQ72932.1"/>
    <property type="molecule type" value="Genomic_DNA"/>
</dbReference>
<organism evidence="2 3">
    <name type="scientific">Copranaerobaculum intestinale</name>
    <dbReference type="NCBI Taxonomy" id="2692629"/>
    <lineage>
        <taxon>Bacteria</taxon>
        <taxon>Bacillati</taxon>
        <taxon>Bacillota</taxon>
        <taxon>Erysipelotrichia</taxon>
        <taxon>Erysipelotrichales</taxon>
        <taxon>Erysipelotrichaceae</taxon>
        <taxon>Copranaerobaculum</taxon>
    </lineage>
</organism>